<feature type="domain" description="SCP" evidence="3">
    <location>
        <begin position="131"/>
        <end position="246"/>
    </location>
</feature>
<sequence>MWPALTASAALLSVLVGGVMAVGPALTAAPAGSGRAAPGGPVPDQPVPTLSVTVSGEPAGVPSTTPAPSPTAVTAPVGSAVPLPAPSRPAARRTTPPPAPLPAASSPPAHPSPRPTLESSRVTELEDQVTALINRERERAGCSRVRTDERMRTAARRHSADMAEHDYFSHTGRNGSSFVDRLAAAGYPRREAAGENIAYGYPTAQSVVDGWMASTGHRNNILDCDARATGVGLAYQGRTTYWTQEFGRD</sequence>
<feature type="compositionally biased region" description="Low complexity" evidence="1">
    <location>
        <begin position="58"/>
        <end position="78"/>
    </location>
</feature>
<evidence type="ECO:0000256" key="2">
    <source>
        <dbReference type="SAM" id="SignalP"/>
    </source>
</evidence>
<feature type="chain" id="PRO_5035242087" description="SCP domain-containing protein" evidence="2">
    <location>
        <begin position="22"/>
        <end position="249"/>
    </location>
</feature>
<feature type="signal peptide" evidence="2">
    <location>
        <begin position="1"/>
        <end position="21"/>
    </location>
</feature>
<reference evidence="4 5" key="1">
    <citation type="submission" date="2021-01" db="EMBL/GenBank/DDBJ databases">
        <title>Whole genome shotgun sequence of Catellatospora bangladeshensis NBRC 107357.</title>
        <authorList>
            <person name="Komaki H."/>
            <person name="Tamura T."/>
        </authorList>
    </citation>
    <scope>NUCLEOTIDE SEQUENCE [LARGE SCALE GENOMIC DNA]</scope>
    <source>
        <strain evidence="4 5">NBRC 107357</strain>
    </source>
</reference>
<dbReference type="AlphaFoldDB" id="A0A8J3JNA0"/>
<dbReference type="Pfam" id="PF00188">
    <property type="entry name" value="CAP"/>
    <property type="match status" value="1"/>
</dbReference>
<dbReference type="EMBL" id="BONF01000031">
    <property type="protein sequence ID" value="GIF83821.1"/>
    <property type="molecule type" value="Genomic_DNA"/>
</dbReference>
<dbReference type="SUPFAM" id="SSF55797">
    <property type="entry name" value="PR-1-like"/>
    <property type="match status" value="1"/>
</dbReference>
<name>A0A8J3JNA0_9ACTN</name>
<feature type="compositionally biased region" description="Low complexity" evidence="1">
    <location>
        <begin position="30"/>
        <end position="39"/>
    </location>
</feature>
<organism evidence="4 5">
    <name type="scientific">Catellatospora bangladeshensis</name>
    <dbReference type="NCBI Taxonomy" id="310355"/>
    <lineage>
        <taxon>Bacteria</taxon>
        <taxon>Bacillati</taxon>
        <taxon>Actinomycetota</taxon>
        <taxon>Actinomycetes</taxon>
        <taxon>Micromonosporales</taxon>
        <taxon>Micromonosporaceae</taxon>
        <taxon>Catellatospora</taxon>
    </lineage>
</organism>
<evidence type="ECO:0000313" key="4">
    <source>
        <dbReference type="EMBL" id="GIF83821.1"/>
    </source>
</evidence>
<proteinExistence type="predicted"/>
<dbReference type="InterPro" id="IPR014044">
    <property type="entry name" value="CAP_dom"/>
</dbReference>
<evidence type="ECO:0000259" key="3">
    <source>
        <dbReference type="Pfam" id="PF00188"/>
    </source>
</evidence>
<gene>
    <name evidence="4" type="ORF">Cba03nite_51700</name>
</gene>
<evidence type="ECO:0000256" key="1">
    <source>
        <dbReference type="SAM" id="MobiDB-lite"/>
    </source>
</evidence>
<dbReference type="PANTHER" id="PTHR31157:SF1">
    <property type="entry name" value="SCP DOMAIN-CONTAINING PROTEIN"/>
    <property type="match status" value="1"/>
</dbReference>
<protein>
    <recommendedName>
        <fullName evidence="3">SCP domain-containing protein</fullName>
    </recommendedName>
</protein>
<keyword evidence="5" id="KW-1185">Reference proteome</keyword>
<comment type="caution">
    <text evidence="4">The sequence shown here is derived from an EMBL/GenBank/DDBJ whole genome shotgun (WGS) entry which is preliminary data.</text>
</comment>
<dbReference type="CDD" id="cd05379">
    <property type="entry name" value="CAP_bacterial"/>
    <property type="match status" value="1"/>
</dbReference>
<evidence type="ECO:0000313" key="5">
    <source>
        <dbReference type="Proteomes" id="UP000601223"/>
    </source>
</evidence>
<keyword evidence="2" id="KW-0732">Signal</keyword>
<feature type="region of interest" description="Disordered" evidence="1">
    <location>
        <begin position="30"/>
        <end position="124"/>
    </location>
</feature>
<dbReference type="PANTHER" id="PTHR31157">
    <property type="entry name" value="SCP DOMAIN-CONTAINING PROTEIN"/>
    <property type="match status" value="1"/>
</dbReference>
<dbReference type="Gene3D" id="3.40.33.10">
    <property type="entry name" value="CAP"/>
    <property type="match status" value="1"/>
</dbReference>
<dbReference type="InterPro" id="IPR035940">
    <property type="entry name" value="CAP_sf"/>
</dbReference>
<accession>A0A8J3JNA0</accession>
<dbReference type="Proteomes" id="UP000601223">
    <property type="component" value="Unassembled WGS sequence"/>
</dbReference>